<organism evidence="1">
    <name type="scientific">Orthohantavirus puumalaense</name>
    <dbReference type="NCBI Taxonomy" id="3052493"/>
    <lineage>
        <taxon>Viruses</taxon>
        <taxon>Riboviria</taxon>
        <taxon>Orthornavirae</taxon>
        <taxon>Negarnaviricota</taxon>
        <taxon>Polyploviricotina</taxon>
        <taxon>Bunyaviricetes</taxon>
        <taxon>Elliovirales</taxon>
        <taxon>Hantaviridae</taxon>
        <taxon>Mammantavirinae</taxon>
        <taxon>Orthohantavirus</taxon>
    </lineage>
</organism>
<evidence type="ECO:0000313" key="1">
    <source>
        <dbReference type="EMBL" id="QOC68547.1"/>
    </source>
</evidence>
<sequence length="90" mass="10812">MNNSLLLPGKNLRMQRRQWKWTRMTLTKTHCKQGNRQCQHWRINSQTSSEEWQMLCPGKRWIQSLLIQLGLSQMTTSRRDQACDMEMSLM</sequence>
<accession>A0A7L7T2Z1</accession>
<protein>
    <submittedName>
        <fullName evidence="1">Small non-structural protein</fullName>
    </submittedName>
</protein>
<reference evidence="1" key="1">
    <citation type="submission" date="2019-12" db="EMBL/GenBank/DDBJ databases">
        <title>Sequencing of Puumala hantavirus, stain Vranica FU Berlin.</title>
        <authorList>
            <person name="Kunec D."/>
            <person name="Groenke N."/>
            <person name="Trimpert J."/>
            <person name="Binder F."/>
            <person name="Osterrieder N."/>
            <person name="Ulrich R.G."/>
        </authorList>
    </citation>
    <scope>NUCLEOTIDE SEQUENCE</scope>
    <source>
        <strain evidence="1">Vranica</strain>
    </source>
</reference>
<proteinExistence type="predicted"/>
<dbReference type="EMBL" id="MN832781">
    <property type="protein sequence ID" value="QOC68547.1"/>
    <property type="molecule type" value="Viral_cRNA"/>
</dbReference>
<name>A0A7L7T2Z1_9VIRU</name>